<sequence>MCFWLQNYHWWFRSMHHVTVPRGYPEGVRRSVGAAPGIQYSSSRAQAPELQLQSSSSRAPAPELQIQSSSSRAPAPAGPGSRLLAPAGAPFSEAQRRKN</sequence>
<reference evidence="3" key="1">
    <citation type="submission" date="2017-10" db="EMBL/GenBank/DDBJ databases">
        <title>Rapid genome shrinkage in a self-fertile nematode reveals novel sperm competition proteins.</title>
        <authorList>
            <person name="Yin D."/>
            <person name="Schwarz E.M."/>
            <person name="Thomas C.G."/>
            <person name="Felde R.L."/>
            <person name="Korf I.F."/>
            <person name="Cutter A.D."/>
            <person name="Schartner C.M."/>
            <person name="Ralston E.J."/>
            <person name="Meyer B.J."/>
            <person name="Haag E.S."/>
        </authorList>
    </citation>
    <scope>NUCLEOTIDE SEQUENCE [LARGE SCALE GENOMIC DNA]</scope>
    <source>
        <strain evidence="3">JU1422</strain>
    </source>
</reference>
<accession>A0A2G5VA60</accession>
<organism evidence="2 3">
    <name type="scientific">Caenorhabditis nigoni</name>
    <dbReference type="NCBI Taxonomy" id="1611254"/>
    <lineage>
        <taxon>Eukaryota</taxon>
        <taxon>Metazoa</taxon>
        <taxon>Ecdysozoa</taxon>
        <taxon>Nematoda</taxon>
        <taxon>Chromadorea</taxon>
        <taxon>Rhabditida</taxon>
        <taxon>Rhabditina</taxon>
        <taxon>Rhabditomorpha</taxon>
        <taxon>Rhabditoidea</taxon>
        <taxon>Rhabditidae</taxon>
        <taxon>Peloderinae</taxon>
        <taxon>Caenorhabditis</taxon>
    </lineage>
</organism>
<proteinExistence type="predicted"/>
<feature type="compositionally biased region" description="Polar residues" evidence="1">
    <location>
        <begin position="39"/>
        <end position="58"/>
    </location>
</feature>
<evidence type="ECO:0000256" key="1">
    <source>
        <dbReference type="SAM" id="MobiDB-lite"/>
    </source>
</evidence>
<comment type="caution">
    <text evidence="2">The sequence shown here is derived from an EMBL/GenBank/DDBJ whole genome shotgun (WGS) entry which is preliminary data.</text>
</comment>
<dbReference type="PANTHER" id="PTHR36497">
    <property type="entry name" value="PROTEIN CBG17883"/>
    <property type="match status" value="1"/>
</dbReference>
<name>A0A2G5VA60_9PELO</name>
<dbReference type="Proteomes" id="UP000230233">
    <property type="component" value="Chromosome II"/>
</dbReference>
<gene>
    <name evidence="2" type="primary">Cnig_chr_II.g7512</name>
    <name evidence="2" type="ORF">B9Z55_007512</name>
</gene>
<dbReference type="PANTHER" id="PTHR36497:SF1">
    <property type="entry name" value="PROTEIN CBG17883"/>
    <property type="match status" value="1"/>
</dbReference>
<feature type="region of interest" description="Disordered" evidence="1">
    <location>
        <begin position="35"/>
        <end position="99"/>
    </location>
</feature>
<feature type="compositionally biased region" description="Low complexity" evidence="1">
    <location>
        <begin position="68"/>
        <end position="90"/>
    </location>
</feature>
<keyword evidence="3" id="KW-1185">Reference proteome</keyword>
<protein>
    <submittedName>
        <fullName evidence="2">Uncharacterized protein</fullName>
    </submittedName>
</protein>
<dbReference type="AlphaFoldDB" id="A0A2G5VA60"/>
<evidence type="ECO:0000313" key="2">
    <source>
        <dbReference type="EMBL" id="PIC48607.1"/>
    </source>
</evidence>
<dbReference type="EMBL" id="PDUG01000002">
    <property type="protein sequence ID" value="PIC48607.1"/>
    <property type="molecule type" value="Genomic_DNA"/>
</dbReference>
<evidence type="ECO:0000313" key="3">
    <source>
        <dbReference type="Proteomes" id="UP000230233"/>
    </source>
</evidence>